<feature type="region of interest" description="Disordered" evidence="1">
    <location>
        <begin position="54"/>
        <end position="82"/>
    </location>
</feature>
<keyword evidence="3" id="KW-1185">Reference proteome</keyword>
<evidence type="ECO:0000313" key="3">
    <source>
        <dbReference type="Proteomes" id="UP000736672"/>
    </source>
</evidence>
<accession>A0A9P9R9W5</accession>
<evidence type="ECO:0000256" key="1">
    <source>
        <dbReference type="SAM" id="MobiDB-lite"/>
    </source>
</evidence>
<sequence length="211" mass="23696">MRGREEMTPLKWRAPCRDPPLHSSVLYLLYSTWWPSPAANTPWSCLGSSWSNREPPSPLQSHRTAPHREQKSSRSSIPGSSPPTGWAALSLLCETRFLLSLSSLAARRFQLSSSKETWLSTIDQSPPQSSTTDRQQPIHPLLVLAIHYCGLTFKLLRPPPPPPARSSRRLLESPPDQTISTRLELSTPTVLLGYHRRATDRLCCLLLACLR</sequence>
<organism evidence="2 3">
    <name type="scientific">Fusarium solani</name>
    <name type="common">Filamentous fungus</name>
    <dbReference type="NCBI Taxonomy" id="169388"/>
    <lineage>
        <taxon>Eukaryota</taxon>
        <taxon>Fungi</taxon>
        <taxon>Dikarya</taxon>
        <taxon>Ascomycota</taxon>
        <taxon>Pezizomycotina</taxon>
        <taxon>Sordariomycetes</taxon>
        <taxon>Hypocreomycetidae</taxon>
        <taxon>Hypocreales</taxon>
        <taxon>Nectriaceae</taxon>
        <taxon>Fusarium</taxon>
        <taxon>Fusarium solani species complex</taxon>
    </lineage>
</organism>
<evidence type="ECO:0000313" key="2">
    <source>
        <dbReference type="EMBL" id="KAH7271207.1"/>
    </source>
</evidence>
<comment type="caution">
    <text evidence="2">The sequence shown here is derived from an EMBL/GenBank/DDBJ whole genome shotgun (WGS) entry which is preliminary data.</text>
</comment>
<gene>
    <name evidence="2" type="ORF">B0J15DRAFT_206809</name>
</gene>
<dbReference type="AlphaFoldDB" id="A0A9P9R9W5"/>
<feature type="compositionally biased region" description="Low complexity" evidence="1">
    <location>
        <begin position="73"/>
        <end position="82"/>
    </location>
</feature>
<dbReference type="EMBL" id="JAGTJS010000004">
    <property type="protein sequence ID" value="KAH7271207.1"/>
    <property type="molecule type" value="Genomic_DNA"/>
</dbReference>
<feature type="compositionally biased region" description="Polar residues" evidence="1">
    <location>
        <begin position="54"/>
        <end position="63"/>
    </location>
</feature>
<name>A0A9P9R9W5_FUSSL</name>
<proteinExistence type="predicted"/>
<dbReference type="Proteomes" id="UP000736672">
    <property type="component" value="Unassembled WGS sequence"/>
</dbReference>
<reference evidence="2" key="1">
    <citation type="journal article" date="2021" name="Nat. Commun.">
        <title>Genetic determinants of endophytism in the Arabidopsis root mycobiome.</title>
        <authorList>
            <person name="Mesny F."/>
            <person name="Miyauchi S."/>
            <person name="Thiergart T."/>
            <person name="Pickel B."/>
            <person name="Atanasova L."/>
            <person name="Karlsson M."/>
            <person name="Huettel B."/>
            <person name="Barry K.W."/>
            <person name="Haridas S."/>
            <person name="Chen C."/>
            <person name="Bauer D."/>
            <person name="Andreopoulos W."/>
            <person name="Pangilinan J."/>
            <person name="LaButti K."/>
            <person name="Riley R."/>
            <person name="Lipzen A."/>
            <person name="Clum A."/>
            <person name="Drula E."/>
            <person name="Henrissat B."/>
            <person name="Kohler A."/>
            <person name="Grigoriev I.V."/>
            <person name="Martin F.M."/>
            <person name="Hacquard S."/>
        </authorList>
    </citation>
    <scope>NUCLEOTIDE SEQUENCE</scope>
    <source>
        <strain evidence="2">FSSC 5 MPI-SDFR-AT-0091</strain>
    </source>
</reference>
<protein>
    <submittedName>
        <fullName evidence="2">Uncharacterized protein</fullName>
    </submittedName>
</protein>